<evidence type="ECO:0000313" key="1">
    <source>
        <dbReference type="EMBL" id="REG92071.1"/>
    </source>
</evidence>
<comment type="caution">
    <text evidence="1">The sequence shown here is derived from an EMBL/GenBank/DDBJ whole genome shotgun (WGS) entry which is preliminary data.</text>
</comment>
<dbReference type="Pfam" id="PF13875">
    <property type="entry name" value="DUF4202"/>
    <property type="match status" value="1"/>
</dbReference>
<dbReference type="Proteomes" id="UP000256405">
    <property type="component" value="Unassembled WGS sequence"/>
</dbReference>
<keyword evidence="2" id="KW-1185">Reference proteome</keyword>
<dbReference type="AlphaFoldDB" id="A0A3E0E1I6"/>
<dbReference type="PANTHER" id="PTHR41729:SF1">
    <property type="entry name" value="GLUTAMYL-TRNA SYNTHETASE"/>
    <property type="match status" value="1"/>
</dbReference>
<gene>
    <name evidence="1" type="ORF">C8N25_103148</name>
</gene>
<evidence type="ECO:0000313" key="2">
    <source>
        <dbReference type="Proteomes" id="UP000256405"/>
    </source>
</evidence>
<dbReference type="EMBL" id="QUNF01000003">
    <property type="protein sequence ID" value="REG92071.1"/>
    <property type="molecule type" value="Genomic_DNA"/>
</dbReference>
<protein>
    <submittedName>
        <fullName evidence="1">Uncharacterized protein DUF4202</fullName>
    </submittedName>
</protein>
<sequence>MYILDSQINTLLHMNKFQKALSLIDQVNAEDPIKEEVAGKEIAKELLYSIRMTEKLDQFDPESSEAMQLAVRAQHIGRWKIPRSDYPMDRVGYLKWREELKKMHADMAAEILLEAGYDEETIDKTKFLIRKKQLKTDPDTQTMEDVICLVFMEYYFEEFAAKHESAKIIDILQKTWAKMSEKGHRAALKLPLSPSSLQLVKEAIT</sequence>
<proteinExistence type="predicted"/>
<name>A0A3E0E1I6_9BACT</name>
<organism evidence="1 2">
    <name type="scientific">Algoriphagus antarcticus</name>
    <dbReference type="NCBI Taxonomy" id="238540"/>
    <lineage>
        <taxon>Bacteria</taxon>
        <taxon>Pseudomonadati</taxon>
        <taxon>Bacteroidota</taxon>
        <taxon>Cytophagia</taxon>
        <taxon>Cytophagales</taxon>
        <taxon>Cyclobacteriaceae</taxon>
        <taxon>Algoriphagus</taxon>
    </lineage>
</organism>
<reference evidence="1 2" key="1">
    <citation type="submission" date="2018-08" db="EMBL/GenBank/DDBJ databases">
        <title>Genomic Encyclopedia of Archaeal and Bacterial Type Strains, Phase II (KMG-II): from individual species to whole genera.</title>
        <authorList>
            <person name="Goeker M."/>
        </authorList>
    </citation>
    <scope>NUCLEOTIDE SEQUENCE [LARGE SCALE GENOMIC DNA]</scope>
    <source>
        <strain evidence="1 2">DSM 15986</strain>
    </source>
</reference>
<dbReference type="PANTHER" id="PTHR41729">
    <property type="entry name" value="GLUTAMYL-TRNA SYNTHETASE"/>
    <property type="match status" value="1"/>
</dbReference>
<dbReference type="InterPro" id="IPR025255">
    <property type="entry name" value="DUF4202"/>
</dbReference>
<accession>A0A3E0E1I6</accession>